<evidence type="ECO:0000256" key="3">
    <source>
        <dbReference type="ARBA" id="ARBA00022475"/>
    </source>
</evidence>
<keyword evidence="5 8" id="KW-1133">Transmembrane helix</keyword>
<organism evidence="10">
    <name type="scientific">uncultured Actinomycetospora sp</name>
    <dbReference type="NCBI Taxonomy" id="1135996"/>
    <lineage>
        <taxon>Bacteria</taxon>
        <taxon>Bacillati</taxon>
        <taxon>Actinomycetota</taxon>
        <taxon>Actinomycetes</taxon>
        <taxon>Pseudonocardiales</taxon>
        <taxon>Pseudonocardiaceae</taxon>
        <taxon>Actinomycetospora</taxon>
        <taxon>environmental samples</taxon>
    </lineage>
</organism>
<dbReference type="CDD" id="cd06173">
    <property type="entry name" value="MFS_MefA_like"/>
    <property type="match status" value="1"/>
</dbReference>
<feature type="region of interest" description="Disordered" evidence="7">
    <location>
        <begin position="413"/>
        <end position="462"/>
    </location>
</feature>
<feature type="transmembrane region" description="Helical" evidence="8">
    <location>
        <begin position="261"/>
        <end position="278"/>
    </location>
</feature>
<gene>
    <name evidence="10" type="ORF">AVDCRST_MAG54-4954</name>
</gene>
<proteinExistence type="predicted"/>
<dbReference type="SUPFAM" id="SSF103473">
    <property type="entry name" value="MFS general substrate transporter"/>
    <property type="match status" value="1"/>
</dbReference>
<feature type="compositionally biased region" description="Basic and acidic residues" evidence="7">
    <location>
        <begin position="449"/>
        <end position="462"/>
    </location>
</feature>
<dbReference type="InterPro" id="IPR036259">
    <property type="entry name" value="MFS_trans_sf"/>
</dbReference>
<reference evidence="10" key="1">
    <citation type="submission" date="2020-02" db="EMBL/GenBank/DDBJ databases">
        <authorList>
            <person name="Meier V. D."/>
        </authorList>
    </citation>
    <scope>NUCLEOTIDE SEQUENCE</scope>
    <source>
        <strain evidence="10">AVDCRST_MAG54</strain>
    </source>
</reference>
<evidence type="ECO:0000256" key="4">
    <source>
        <dbReference type="ARBA" id="ARBA00022692"/>
    </source>
</evidence>
<feature type="transmembrane region" description="Helical" evidence="8">
    <location>
        <begin position="21"/>
        <end position="42"/>
    </location>
</feature>
<dbReference type="NCBIfam" id="NF007792">
    <property type="entry name" value="PRK10489.1"/>
    <property type="match status" value="1"/>
</dbReference>
<feature type="transmembrane region" description="Helical" evidence="8">
    <location>
        <begin position="54"/>
        <end position="76"/>
    </location>
</feature>
<keyword evidence="3" id="KW-1003">Cell membrane</keyword>
<dbReference type="EMBL" id="CADCTH010000624">
    <property type="protein sequence ID" value="CAA9297219.1"/>
    <property type="molecule type" value="Genomic_DNA"/>
</dbReference>
<evidence type="ECO:0000256" key="1">
    <source>
        <dbReference type="ARBA" id="ARBA00004429"/>
    </source>
</evidence>
<feature type="transmembrane region" description="Helical" evidence="8">
    <location>
        <begin position="228"/>
        <end position="249"/>
    </location>
</feature>
<feature type="domain" description="Major facilitator superfamily (MFS) profile" evidence="9">
    <location>
        <begin position="18"/>
        <end position="408"/>
    </location>
</feature>
<evidence type="ECO:0000313" key="10">
    <source>
        <dbReference type="EMBL" id="CAA9297219.1"/>
    </source>
</evidence>
<evidence type="ECO:0000256" key="5">
    <source>
        <dbReference type="ARBA" id="ARBA00022989"/>
    </source>
</evidence>
<feature type="transmembrane region" description="Helical" evidence="8">
    <location>
        <begin position="83"/>
        <end position="105"/>
    </location>
</feature>
<dbReference type="AlphaFoldDB" id="A0A6J4K6M9"/>
<protein>
    <recommendedName>
        <fullName evidence="9">Major facilitator superfamily (MFS) profile domain-containing protein</fullName>
    </recommendedName>
</protein>
<feature type="transmembrane region" description="Helical" evidence="8">
    <location>
        <begin position="145"/>
        <end position="169"/>
    </location>
</feature>
<keyword evidence="2" id="KW-0813">Transport</keyword>
<feature type="transmembrane region" description="Helical" evidence="8">
    <location>
        <begin position="111"/>
        <end position="133"/>
    </location>
</feature>
<evidence type="ECO:0000256" key="6">
    <source>
        <dbReference type="ARBA" id="ARBA00023136"/>
    </source>
</evidence>
<evidence type="ECO:0000256" key="8">
    <source>
        <dbReference type="SAM" id="Phobius"/>
    </source>
</evidence>
<dbReference type="PANTHER" id="PTHR23513">
    <property type="entry name" value="INTEGRAL MEMBRANE EFFLUX PROTEIN-RELATED"/>
    <property type="match status" value="1"/>
</dbReference>
<dbReference type="Pfam" id="PF05977">
    <property type="entry name" value="MFS_3"/>
    <property type="match status" value="1"/>
</dbReference>
<feature type="transmembrane region" description="Helical" evidence="8">
    <location>
        <begin position="175"/>
        <end position="195"/>
    </location>
</feature>
<keyword evidence="4 8" id="KW-0812">Transmembrane</keyword>
<dbReference type="PANTHER" id="PTHR23513:SF9">
    <property type="entry name" value="ENTEROBACTIN EXPORTER ENTS"/>
    <property type="match status" value="1"/>
</dbReference>
<accession>A0A6J4K6M9</accession>
<evidence type="ECO:0000256" key="2">
    <source>
        <dbReference type="ARBA" id="ARBA00022448"/>
    </source>
</evidence>
<dbReference type="InterPro" id="IPR020846">
    <property type="entry name" value="MFS_dom"/>
</dbReference>
<dbReference type="GO" id="GO:0022857">
    <property type="term" value="F:transmembrane transporter activity"/>
    <property type="evidence" value="ECO:0007669"/>
    <property type="project" value="InterPro"/>
</dbReference>
<name>A0A6J4K6M9_9PSEU</name>
<sequence>MLASRIVIDLSPLRSSPGFRLVFAARVVSLFGISLTTVGVPWQVFEMTRSSLQVSIAAAVVGTTTFAGTLAGGVIADRFDRRTVILLSRGGATLVFTALAVNALLPTPQLWLIYVLVGINGATAVSQSALMAVTPAIVPRDQLAAAGALVALSTQIGAVVGPSVAGLLIAGPGLAVNFGLCALGSLITSTLLFFLPSLPPQGAPTARPLQSIAEGATFVAKHPVVRGVLLIDVAAMVFALPYVLFPQLAIEVFEAGPQAAGLLYTAPAVGAMVAALTSGWTSHVHHSGRVLVVAVLLYGAAIAGVGFAGSLPLALAFLAVAGACDMVSEVLRRALLAHCTPDHLQGRVSSVWLAQATVGPSAGGVEAGVASRLLGPGPAIAAGGAICVVATAALAATLAALRRVSLRADEWAAHPPEPAGVPERSPLEPEAEIEGAVDAPVEGALAGADTERASDHDDPGRR</sequence>
<dbReference type="InterPro" id="IPR010290">
    <property type="entry name" value="TM_effector"/>
</dbReference>
<dbReference type="GO" id="GO:0005886">
    <property type="term" value="C:plasma membrane"/>
    <property type="evidence" value="ECO:0007669"/>
    <property type="project" value="UniProtKB-SubCell"/>
</dbReference>
<dbReference type="Gene3D" id="1.20.1250.20">
    <property type="entry name" value="MFS general substrate transporter like domains"/>
    <property type="match status" value="1"/>
</dbReference>
<comment type="subcellular location">
    <subcellularLocation>
        <location evidence="1">Cell inner membrane</location>
        <topology evidence="1">Multi-pass membrane protein</topology>
    </subcellularLocation>
</comment>
<evidence type="ECO:0000259" key="9">
    <source>
        <dbReference type="PROSITE" id="PS50850"/>
    </source>
</evidence>
<evidence type="ECO:0000256" key="7">
    <source>
        <dbReference type="SAM" id="MobiDB-lite"/>
    </source>
</evidence>
<feature type="transmembrane region" description="Helical" evidence="8">
    <location>
        <begin position="379"/>
        <end position="401"/>
    </location>
</feature>
<dbReference type="PROSITE" id="PS50850">
    <property type="entry name" value="MFS"/>
    <property type="match status" value="1"/>
</dbReference>
<keyword evidence="6 8" id="KW-0472">Membrane</keyword>
<feature type="transmembrane region" description="Helical" evidence="8">
    <location>
        <begin position="290"/>
        <end position="323"/>
    </location>
</feature>